<sequence>MAVAGSTYGGCLPSSHRNSSPKMSTQKRPPPLFVSTDPAHVNPLHLRDLYSLCNHSCHRFPIVDPAGRVQPVELDKLRVAVSNSSLVVSVFANPDGLESSSNMTGMGGNWLRRLVPVTPFNGRLVGFGRAVSDFGLTASIYDVMVMPMLQGRGIGRMIVQRLIRFVDTT</sequence>
<dbReference type="SUPFAM" id="SSF55729">
    <property type="entry name" value="Acyl-CoA N-acyltransferases (Nat)"/>
    <property type="match status" value="1"/>
</dbReference>
<comment type="caution">
    <text evidence="3">The sequence shown here is derived from an EMBL/GenBank/DDBJ whole genome shotgun (WGS) entry which is preliminary data.</text>
</comment>
<evidence type="ECO:0000313" key="4">
    <source>
        <dbReference type="Proteomes" id="UP001188597"/>
    </source>
</evidence>
<feature type="region of interest" description="Disordered" evidence="1">
    <location>
        <begin position="1"/>
        <end position="32"/>
    </location>
</feature>
<evidence type="ECO:0000313" key="3">
    <source>
        <dbReference type="EMBL" id="KAK3003739.1"/>
    </source>
</evidence>
<feature type="domain" description="N-acetyltransferase" evidence="2">
    <location>
        <begin position="117"/>
        <end position="165"/>
    </location>
</feature>
<dbReference type="PANTHER" id="PTHR13355">
    <property type="entry name" value="GLUCOSAMINE 6-PHOSPHATE N-ACETYLTRANSFERASE"/>
    <property type="match status" value="1"/>
</dbReference>
<dbReference type="InterPro" id="IPR000182">
    <property type="entry name" value="GNAT_dom"/>
</dbReference>
<dbReference type="EMBL" id="JAVXUP010002367">
    <property type="protein sequence ID" value="KAK3003739.1"/>
    <property type="molecule type" value="Genomic_DNA"/>
</dbReference>
<dbReference type="Gene3D" id="3.40.630.30">
    <property type="match status" value="1"/>
</dbReference>
<dbReference type="Proteomes" id="UP001188597">
    <property type="component" value="Unassembled WGS sequence"/>
</dbReference>
<keyword evidence="4" id="KW-1185">Reference proteome</keyword>
<name>A0AA88V8K1_9ASTE</name>
<feature type="compositionally biased region" description="Polar residues" evidence="1">
    <location>
        <begin position="15"/>
        <end position="27"/>
    </location>
</feature>
<organism evidence="3 4">
    <name type="scientific">Escallonia herrerae</name>
    <dbReference type="NCBI Taxonomy" id="1293975"/>
    <lineage>
        <taxon>Eukaryota</taxon>
        <taxon>Viridiplantae</taxon>
        <taxon>Streptophyta</taxon>
        <taxon>Embryophyta</taxon>
        <taxon>Tracheophyta</taxon>
        <taxon>Spermatophyta</taxon>
        <taxon>Magnoliopsida</taxon>
        <taxon>eudicotyledons</taxon>
        <taxon>Gunneridae</taxon>
        <taxon>Pentapetalae</taxon>
        <taxon>asterids</taxon>
        <taxon>campanulids</taxon>
        <taxon>Escalloniales</taxon>
        <taxon>Escalloniaceae</taxon>
        <taxon>Escallonia</taxon>
    </lineage>
</organism>
<evidence type="ECO:0000256" key="1">
    <source>
        <dbReference type="SAM" id="MobiDB-lite"/>
    </source>
</evidence>
<dbReference type="InterPro" id="IPR016181">
    <property type="entry name" value="Acyl_CoA_acyltransferase"/>
</dbReference>
<proteinExistence type="predicted"/>
<protein>
    <recommendedName>
        <fullName evidence="2">N-acetyltransferase domain-containing protein</fullName>
    </recommendedName>
</protein>
<dbReference type="InterPro" id="IPR039143">
    <property type="entry name" value="GNPNAT1-like"/>
</dbReference>
<dbReference type="CDD" id="cd04301">
    <property type="entry name" value="NAT_SF"/>
    <property type="match status" value="1"/>
</dbReference>
<reference evidence="3" key="1">
    <citation type="submission" date="2022-12" db="EMBL/GenBank/DDBJ databases">
        <title>Draft genome assemblies for two species of Escallonia (Escalloniales).</title>
        <authorList>
            <person name="Chanderbali A."/>
            <person name="Dervinis C."/>
            <person name="Anghel I."/>
            <person name="Soltis D."/>
            <person name="Soltis P."/>
            <person name="Zapata F."/>
        </authorList>
    </citation>
    <scope>NUCLEOTIDE SEQUENCE</scope>
    <source>
        <strain evidence="3">UCBG64.0493</strain>
        <tissue evidence="3">Leaf</tissue>
    </source>
</reference>
<dbReference type="AlphaFoldDB" id="A0AA88V8K1"/>
<evidence type="ECO:0000259" key="2">
    <source>
        <dbReference type="Pfam" id="PF00583"/>
    </source>
</evidence>
<dbReference type="Pfam" id="PF00583">
    <property type="entry name" value="Acetyltransf_1"/>
    <property type="match status" value="1"/>
</dbReference>
<gene>
    <name evidence="3" type="ORF">RJ639_018309</name>
</gene>
<accession>A0AA88V8K1</accession>
<dbReference type="GO" id="GO:0008080">
    <property type="term" value="F:N-acetyltransferase activity"/>
    <property type="evidence" value="ECO:0007669"/>
    <property type="project" value="TreeGrafter"/>
</dbReference>
<dbReference type="PANTHER" id="PTHR13355:SF15">
    <property type="entry name" value="GCN5-RELATED N-ACETYLTRANSFERASE 3, CHLOROPLASTIC"/>
    <property type="match status" value="1"/>
</dbReference>